<gene>
    <name evidence="2" type="ORF">J2Z56_003070</name>
    <name evidence="3" type="ORF">J2Z57_002896</name>
</gene>
<proteinExistence type="predicted"/>
<keyword evidence="5" id="KW-1185">Reference proteome</keyword>
<dbReference type="Proteomes" id="UP001138672">
    <property type="component" value="Unassembled WGS sequence"/>
</dbReference>
<protein>
    <submittedName>
        <fullName evidence="2">Transcriptional regulator</fullName>
    </submittedName>
</protein>
<name>A0A9X0YNF8_9FLAO</name>
<dbReference type="Proteomes" id="UP001231587">
    <property type="component" value="Unassembled WGS sequence"/>
</dbReference>
<evidence type="ECO:0000313" key="3">
    <source>
        <dbReference type="EMBL" id="MDQ0336442.1"/>
    </source>
</evidence>
<dbReference type="EMBL" id="JAGGJQ010000009">
    <property type="protein sequence ID" value="MBP1841138.1"/>
    <property type="molecule type" value="Genomic_DNA"/>
</dbReference>
<dbReference type="EMBL" id="JAUSUU010000009">
    <property type="protein sequence ID" value="MDQ0336442.1"/>
    <property type="molecule type" value="Genomic_DNA"/>
</dbReference>
<evidence type="ECO:0000313" key="4">
    <source>
        <dbReference type="Proteomes" id="UP001138672"/>
    </source>
</evidence>
<accession>A0A9X0YNF8</accession>
<reference evidence="2" key="1">
    <citation type="submission" date="2021-03" db="EMBL/GenBank/DDBJ databases">
        <title>Genomic Encyclopedia of Type Strains, Phase IV (KMG-IV): sequencing the most valuable type-strain genomes for metagenomic binning, comparative biology and taxonomic classification.</title>
        <authorList>
            <person name="Goeker M."/>
        </authorList>
    </citation>
    <scope>NUCLEOTIDE SEQUENCE</scope>
    <source>
        <strain evidence="2">DSM 15523</strain>
        <strain evidence="3 5">DSM 16476</strain>
    </source>
</reference>
<sequence length="65" mass="7239">MSKVAECPTCGGKCKIKETHGKVSYQALQDDELIKKVGQLKNAMQKIQEKAETLEKELEALKSTM</sequence>
<dbReference type="AlphaFoldDB" id="A0A9X0YNF8"/>
<evidence type="ECO:0000256" key="1">
    <source>
        <dbReference type="SAM" id="Coils"/>
    </source>
</evidence>
<dbReference type="OrthoDB" id="828248at2"/>
<feature type="coiled-coil region" evidence="1">
    <location>
        <begin position="30"/>
        <end position="64"/>
    </location>
</feature>
<organism evidence="2 4">
    <name type="scientific">Formosa algae</name>
    <dbReference type="NCBI Taxonomy" id="225843"/>
    <lineage>
        <taxon>Bacteria</taxon>
        <taxon>Pseudomonadati</taxon>
        <taxon>Bacteroidota</taxon>
        <taxon>Flavobacteriia</taxon>
        <taxon>Flavobacteriales</taxon>
        <taxon>Flavobacteriaceae</taxon>
        <taxon>Formosa</taxon>
    </lineage>
</organism>
<keyword evidence="1" id="KW-0175">Coiled coil</keyword>
<comment type="caution">
    <text evidence="2">The sequence shown here is derived from an EMBL/GenBank/DDBJ whole genome shotgun (WGS) entry which is preliminary data.</text>
</comment>
<evidence type="ECO:0000313" key="2">
    <source>
        <dbReference type="EMBL" id="MBP1841138.1"/>
    </source>
</evidence>
<evidence type="ECO:0000313" key="5">
    <source>
        <dbReference type="Proteomes" id="UP001231587"/>
    </source>
</evidence>
<dbReference type="RefSeq" id="WP_057779396.1">
    <property type="nucleotide sequence ID" value="NZ_JAGGJQ010000009.1"/>
</dbReference>